<name>A0ABW0NJV1_9BURK</name>
<keyword evidence="3" id="KW-1185">Reference proteome</keyword>
<feature type="compositionally biased region" description="Basic and acidic residues" evidence="1">
    <location>
        <begin position="1"/>
        <end position="19"/>
    </location>
</feature>
<evidence type="ECO:0000313" key="2">
    <source>
        <dbReference type="EMBL" id="MFC5500305.1"/>
    </source>
</evidence>
<evidence type="ECO:0000256" key="1">
    <source>
        <dbReference type="SAM" id="MobiDB-lite"/>
    </source>
</evidence>
<gene>
    <name evidence="2" type="ORF">ACFPOE_22370</name>
</gene>
<accession>A0ABW0NJV1</accession>
<proteinExistence type="predicted"/>
<dbReference type="Proteomes" id="UP001596037">
    <property type="component" value="Unassembled WGS sequence"/>
</dbReference>
<dbReference type="EMBL" id="JBHSMF010000015">
    <property type="protein sequence ID" value="MFC5500305.1"/>
    <property type="molecule type" value="Genomic_DNA"/>
</dbReference>
<feature type="region of interest" description="Disordered" evidence="1">
    <location>
        <begin position="1"/>
        <end position="58"/>
    </location>
</feature>
<comment type="caution">
    <text evidence="2">The sequence shown here is derived from an EMBL/GenBank/DDBJ whole genome shotgun (WGS) entry which is preliminary data.</text>
</comment>
<reference evidence="3" key="1">
    <citation type="journal article" date="2019" name="Int. J. Syst. Evol. Microbiol.">
        <title>The Global Catalogue of Microorganisms (GCM) 10K type strain sequencing project: providing services to taxonomists for standard genome sequencing and annotation.</title>
        <authorList>
            <consortium name="The Broad Institute Genomics Platform"/>
            <consortium name="The Broad Institute Genome Sequencing Center for Infectious Disease"/>
            <person name="Wu L."/>
            <person name="Ma J."/>
        </authorList>
    </citation>
    <scope>NUCLEOTIDE SEQUENCE [LARGE SCALE GENOMIC DNA]</scope>
    <source>
        <strain evidence="3">CCUG 57401</strain>
    </source>
</reference>
<sequence length="58" mass="6564">MKPEPNPQRDEPPIPDKEIQQGGSRGIVTDEVLKRVVKQHPKRDEPKVDSVEPDETPP</sequence>
<protein>
    <submittedName>
        <fullName evidence="2">Uncharacterized protein</fullName>
    </submittedName>
</protein>
<dbReference type="RefSeq" id="WP_376852557.1">
    <property type="nucleotide sequence ID" value="NZ_JBHSMF010000015.1"/>
</dbReference>
<evidence type="ECO:0000313" key="3">
    <source>
        <dbReference type="Proteomes" id="UP001596037"/>
    </source>
</evidence>
<organism evidence="2 3">
    <name type="scientific">Caenimonas terrae</name>
    <dbReference type="NCBI Taxonomy" id="696074"/>
    <lineage>
        <taxon>Bacteria</taxon>
        <taxon>Pseudomonadati</taxon>
        <taxon>Pseudomonadota</taxon>
        <taxon>Betaproteobacteria</taxon>
        <taxon>Burkholderiales</taxon>
        <taxon>Comamonadaceae</taxon>
        <taxon>Caenimonas</taxon>
    </lineage>
</organism>